<dbReference type="CDD" id="cd00814">
    <property type="entry name" value="MetRS_core"/>
    <property type="match status" value="1"/>
</dbReference>
<evidence type="ECO:0000256" key="1">
    <source>
        <dbReference type="ARBA" id="ARBA00005594"/>
    </source>
</evidence>
<keyword evidence="4 10" id="KW-0547">Nucleotide-binding</keyword>
<evidence type="ECO:0000256" key="11">
    <source>
        <dbReference type="SAM" id="MobiDB-lite"/>
    </source>
</evidence>
<dbReference type="InterPro" id="IPR014729">
    <property type="entry name" value="Rossmann-like_a/b/a_fold"/>
</dbReference>
<dbReference type="PANTHER" id="PTHR43326">
    <property type="entry name" value="METHIONYL-TRNA SYNTHETASE"/>
    <property type="match status" value="1"/>
</dbReference>
<keyword evidence="14" id="KW-1185">Reference proteome</keyword>
<dbReference type="Gene3D" id="3.40.50.620">
    <property type="entry name" value="HUPs"/>
    <property type="match status" value="1"/>
</dbReference>
<reference evidence="13 14" key="1">
    <citation type="journal article" date="2018" name="Nat. Ecol. Evol.">
        <title>Pezizomycetes genomes reveal the molecular basis of ectomycorrhizal truffle lifestyle.</title>
        <authorList>
            <person name="Murat C."/>
            <person name="Payen T."/>
            <person name="Noel B."/>
            <person name="Kuo A."/>
            <person name="Morin E."/>
            <person name="Chen J."/>
            <person name="Kohler A."/>
            <person name="Krizsan K."/>
            <person name="Balestrini R."/>
            <person name="Da Silva C."/>
            <person name="Montanini B."/>
            <person name="Hainaut M."/>
            <person name="Levati E."/>
            <person name="Barry K.W."/>
            <person name="Belfiori B."/>
            <person name="Cichocki N."/>
            <person name="Clum A."/>
            <person name="Dockter R.B."/>
            <person name="Fauchery L."/>
            <person name="Guy J."/>
            <person name="Iotti M."/>
            <person name="Le Tacon F."/>
            <person name="Lindquist E.A."/>
            <person name="Lipzen A."/>
            <person name="Malagnac F."/>
            <person name="Mello A."/>
            <person name="Molinier V."/>
            <person name="Miyauchi S."/>
            <person name="Poulain J."/>
            <person name="Riccioni C."/>
            <person name="Rubini A."/>
            <person name="Sitrit Y."/>
            <person name="Splivallo R."/>
            <person name="Traeger S."/>
            <person name="Wang M."/>
            <person name="Zifcakova L."/>
            <person name="Wipf D."/>
            <person name="Zambonelli A."/>
            <person name="Paolocci F."/>
            <person name="Nowrousian M."/>
            <person name="Ottonello S."/>
            <person name="Baldrian P."/>
            <person name="Spatafora J.W."/>
            <person name="Henrissat B."/>
            <person name="Nagy L.G."/>
            <person name="Aury J.M."/>
            <person name="Wincker P."/>
            <person name="Grigoriev I.V."/>
            <person name="Bonfante P."/>
            <person name="Martin F.M."/>
        </authorList>
    </citation>
    <scope>NUCLEOTIDE SEQUENCE [LARGE SCALE GENOMIC DNA]</scope>
    <source>
        <strain evidence="13 14">120613-1</strain>
    </source>
</reference>
<dbReference type="AlphaFoldDB" id="A0A3N4JZG0"/>
<evidence type="ECO:0000256" key="6">
    <source>
        <dbReference type="ARBA" id="ARBA00022917"/>
    </source>
</evidence>
<dbReference type="STRING" id="1336337.A0A3N4JZG0"/>
<dbReference type="InterPro" id="IPR033911">
    <property type="entry name" value="MetRS_core"/>
</dbReference>
<evidence type="ECO:0000313" key="14">
    <source>
        <dbReference type="Proteomes" id="UP000276215"/>
    </source>
</evidence>
<dbReference type="Pfam" id="PF09334">
    <property type="entry name" value="tRNA-synt_1g"/>
    <property type="match status" value="1"/>
</dbReference>
<comment type="similarity">
    <text evidence="1 10">Belongs to the class-I aminoacyl-tRNA synthetase family.</text>
</comment>
<keyword evidence="5 10" id="KW-0067">ATP-binding</keyword>
<feature type="region of interest" description="Disordered" evidence="11">
    <location>
        <begin position="35"/>
        <end position="56"/>
    </location>
</feature>
<dbReference type="InterPro" id="IPR023457">
    <property type="entry name" value="Met-tRNA_synth_2"/>
</dbReference>
<dbReference type="GO" id="GO:0006431">
    <property type="term" value="P:methionyl-tRNA aminoacylation"/>
    <property type="evidence" value="ECO:0007669"/>
    <property type="project" value="InterPro"/>
</dbReference>
<dbReference type="Gene3D" id="1.10.730.10">
    <property type="entry name" value="Isoleucyl-tRNA Synthetase, Domain 1"/>
    <property type="match status" value="1"/>
</dbReference>
<dbReference type="EMBL" id="ML120362">
    <property type="protein sequence ID" value="RPB03433.1"/>
    <property type="molecule type" value="Genomic_DNA"/>
</dbReference>
<dbReference type="EC" id="6.1.1.10" evidence="2"/>
<evidence type="ECO:0000256" key="4">
    <source>
        <dbReference type="ARBA" id="ARBA00022741"/>
    </source>
</evidence>
<feature type="domain" description="Methionyl/Leucyl tRNA synthetase" evidence="12">
    <location>
        <begin position="65"/>
        <end position="436"/>
    </location>
</feature>
<dbReference type="InterPro" id="IPR015413">
    <property type="entry name" value="Methionyl/Leucyl_tRNA_Synth"/>
</dbReference>
<accession>A0A3N4JZG0</accession>
<dbReference type="GO" id="GO:0005524">
    <property type="term" value="F:ATP binding"/>
    <property type="evidence" value="ECO:0007669"/>
    <property type="project" value="UniProtKB-KW"/>
</dbReference>
<dbReference type="PRINTS" id="PR01041">
    <property type="entry name" value="TRNASYNTHMET"/>
</dbReference>
<dbReference type="OrthoDB" id="24670at2759"/>
<organism evidence="13 14">
    <name type="scientific">Choiromyces venosus 120613-1</name>
    <dbReference type="NCBI Taxonomy" id="1336337"/>
    <lineage>
        <taxon>Eukaryota</taxon>
        <taxon>Fungi</taxon>
        <taxon>Dikarya</taxon>
        <taxon>Ascomycota</taxon>
        <taxon>Pezizomycotina</taxon>
        <taxon>Pezizomycetes</taxon>
        <taxon>Pezizales</taxon>
        <taxon>Tuberaceae</taxon>
        <taxon>Choiromyces</taxon>
    </lineage>
</organism>
<dbReference type="SUPFAM" id="SSF52374">
    <property type="entry name" value="Nucleotidylyl transferase"/>
    <property type="match status" value="1"/>
</dbReference>
<gene>
    <name evidence="13" type="ORF">L873DRAFT_1760497</name>
</gene>
<evidence type="ECO:0000256" key="8">
    <source>
        <dbReference type="ARBA" id="ARBA00047364"/>
    </source>
</evidence>
<dbReference type="InterPro" id="IPR009080">
    <property type="entry name" value="tRNAsynth_Ia_anticodon-bd"/>
</dbReference>
<evidence type="ECO:0000256" key="10">
    <source>
        <dbReference type="RuleBase" id="RU363039"/>
    </source>
</evidence>
<dbReference type="SUPFAM" id="SSF47323">
    <property type="entry name" value="Anticodon-binding domain of a subclass of class I aminoacyl-tRNA synthetases"/>
    <property type="match status" value="1"/>
</dbReference>
<protein>
    <recommendedName>
        <fullName evidence="9">Probable methionine--tRNA ligase, mitochondrial</fullName>
        <ecNumber evidence="2">6.1.1.10</ecNumber>
    </recommendedName>
</protein>
<evidence type="ECO:0000313" key="13">
    <source>
        <dbReference type="EMBL" id="RPB03433.1"/>
    </source>
</evidence>
<keyword evidence="3 10" id="KW-0436">Ligase</keyword>
<proteinExistence type="inferred from homology"/>
<keyword evidence="6 10" id="KW-0648">Protein biosynthesis</keyword>
<dbReference type="PANTHER" id="PTHR43326:SF1">
    <property type="entry name" value="METHIONINE--TRNA LIGASE, MITOCHONDRIAL"/>
    <property type="match status" value="1"/>
</dbReference>
<evidence type="ECO:0000256" key="5">
    <source>
        <dbReference type="ARBA" id="ARBA00022840"/>
    </source>
</evidence>
<dbReference type="FunFam" id="2.170.220.10:FF:000001">
    <property type="entry name" value="methionine--tRNA ligase, mitochondrial"/>
    <property type="match status" value="1"/>
</dbReference>
<evidence type="ECO:0000256" key="2">
    <source>
        <dbReference type="ARBA" id="ARBA00012838"/>
    </source>
</evidence>
<evidence type="ECO:0000259" key="12">
    <source>
        <dbReference type="Pfam" id="PF09334"/>
    </source>
</evidence>
<dbReference type="Gene3D" id="2.170.220.10">
    <property type="match status" value="1"/>
</dbReference>
<evidence type="ECO:0000256" key="9">
    <source>
        <dbReference type="ARBA" id="ARBA00068817"/>
    </source>
</evidence>
<dbReference type="InterPro" id="IPR014758">
    <property type="entry name" value="Met-tRNA_synth"/>
</dbReference>
<name>A0A3N4JZG0_9PEZI</name>
<dbReference type="Proteomes" id="UP000276215">
    <property type="component" value="Unassembled WGS sequence"/>
</dbReference>
<dbReference type="GO" id="GO:0004825">
    <property type="term" value="F:methionine-tRNA ligase activity"/>
    <property type="evidence" value="ECO:0007669"/>
    <property type="project" value="UniProtKB-EC"/>
</dbReference>
<dbReference type="GO" id="GO:0005739">
    <property type="term" value="C:mitochondrion"/>
    <property type="evidence" value="ECO:0007669"/>
    <property type="project" value="UniProtKB-ARBA"/>
</dbReference>
<keyword evidence="7 10" id="KW-0030">Aminoacyl-tRNA synthetase</keyword>
<comment type="catalytic activity">
    <reaction evidence="8">
        <text>tRNA(Met) + L-methionine + ATP = L-methionyl-tRNA(Met) + AMP + diphosphate</text>
        <dbReference type="Rhea" id="RHEA:13481"/>
        <dbReference type="Rhea" id="RHEA-COMP:9667"/>
        <dbReference type="Rhea" id="RHEA-COMP:9698"/>
        <dbReference type="ChEBI" id="CHEBI:30616"/>
        <dbReference type="ChEBI" id="CHEBI:33019"/>
        <dbReference type="ChEBI" id="CHEBI:57844"/>
        <dbReference type="ChEBI" id="CHEBI:78442"/>
        <dbReference type="ChEBI" id="CHEBI:78530"/>
        <dbReference type="ChEBI" id="CHEBI:456215"/>
        <dbReference type="EC" id="6.1.1.10"/>
    </reaction>
</comment>
<dbReference type="NCBIfam" id="TIGR00398">
    <property type="entry name" value="metG"/>
    <property type="match status" value="1"/>
</dbReference>
<sequence length="596" mass="66690">MRTSLWQFAQRRIVTKNWTCQRCLSTLRKPTFNVRTTIPGAGGSASTSTRRRKYSSDAKAEEKPYYVTTPIFYVNADPHIGHLYSMLVTDVLKRWQQLLGRKALLSTGTDEHGMKIQQAAAQANIPPREFCDMIAETFKNLAKAANISYDFFIRTSSPAHAEAVEHVWHRLQDSGYIYAGKHSGWYSISDETFYPPSSTHTAIDPTTGQKQQISTETGRVVEWTEETNYHFRLSAMAPRLLEFYRANPNWLVPRERYNEVIAAVEGGLEDLSVSRPRSRLHWGIPVPTDPQQTVYVWLDALINYLTNTSYPFTPPPTATGGGGGSIWPANTHVIGKDILRFHAIYWPAFLLALNLPLPQRILTHAHWTMNRRKMSKSSGNVVNPFHALDRFGVDALRFYLLLEGGIVDDGDYDVRAVLDRYKKGCADGLGNLVGRIRGKKFDLERAVKRYAGLDPDSLARPESDHLVLLGGTASGAAKKMQELTPNLALKHIMNTVYETNKYLHHAAPWALTDPAAQDLPIYLSGEAVRIAGILLQPFMPGKMKELLDGLGVREERRGFGRAVVGADAKYGARVEGVEGGEGKRRGVLFPLLDEEV</sequence>
<evidence type="ECO:0000256" key="3">
    <source>
        <dbReference type="ARBA" id="ARBA00022598"/>
    </source>
</evidence>
<evidence type="ECO:0000256" key="7">
    <source>
        <dbReference type="ARBA" id="ARBA00023146"/>
    </source>
</evidence>